<reference evidence="1" key="1">
    <citation type="submission" date="2016-10" db="EMBL/GenBank/DDBJ databases">
        <title>Sequence of Gallionella enrichment culture.</title>
        <authorList>
            <person name="Poehlein A."/>
            <person name="Muehling M."/>
            <person name="Daniel R."/>
        </authorList>
    </citation>
    <scope>NUCLEOTIDE SEQUENCE</scope>
</reference>
<protein>
    <recommendedName>
        <fullName evidence="2">DUF3108 domain-containing protein</fullName>
    </recommendedName>
</protein>
<dbReference type="EMBL" id="MLJW01000153">
    <property type="protein sequence ID" value="OIQ96202.1"/>
    <property type="molecule type" value="Genomic_DNA"/>
</dbReference>
<evidence type="ECO:0000313" key="1">
    <source>
        <dbReference type="EMBL" id="OIQ96202.1"/>
    </source>
</evidence>
<proteinExistence type="predicted"/>
<comment type="caution">
    <text evidence="1">The sequence shown here is derived from an EMBL/GenBank/DDBJ whole genome shotgun (WGS) entry which is preliminary data.</text>
</comment>
<evidence type="ECO:0008006" key="2">
    <source>
        <dbReference type="Google" id="ProtNLM"/>
    </source>
</evidence>
<dbReference type="AlphaFoldDB" id="A0A1J5RL16"/>
<name>A0A1J5RL16_9ZZZZ</name>
<accession>A0A1J5RL16</accession>
<sequence length="299" mass="31998">MRASRLIAALALSLLAHASLVMLLARAPAAARRDAAPLEASLVIASAARAPRRAASPPTHKPRRVAEVVRKGVGIAIVTAPAVKTPVENAAPAEPGSVMSLPHRGRIRYALYRDGRLIGQRIEQWQHDGNTYAILRRSELSSATAPALAQSKGVVSADGLVPLNYQDEMDGEVVRFDWQALRVAITAGGAASRRLELEAGTQDDLSLPYELGQAVLHGKPLTAAIASSGGIVRRNFEVVGEERTAIGGELLRTLHLRSRAAGLELWLGIDEQYLPLRIRCNDGPDRGLDQVAERFSTSG</sequence>
<gene>
    <name evidence="1" type="ORF">GALL_218310</name>
</gene>
<organism evidence="1">
    <name type="scientific">mine drainage metagenome</name>
    <dbReference type="NCBI Taxonomy" id="410659"/>
    <lineage>
        <taxon>unclassified sequences</taxon>
        <taxon>metagenomes</taxon>
        <taxon>ecological metagenomes</taxon>
    </lineage>
</organism>